<dbReference type="STRING" id="645133.E3Q7I3"/>
<feature type="region of interest" description="Disordered" evidence="2">
    <location>
        <begin position="237"/>
        <end position="296"/>
    </location>
</feature>
<feature type="region of interest" description="Disordered" evidence="2">
    <location>
        <begin position="564"/>
        <end position="598"/>
    </location>
</feature>
<dbReference type="HOGENOM" id="CLU_456340_0_0_1"/>
<dbReference type="RefSeq" id="XP_008090841.1">
    <property type="nucleotide sequence ID" value="XM_008092650.1"/>
</dbReference>
<feature type="compositionally biased region" description="Low complexity" evidence="2">
    <location>
        <begin position="237"/>
        <end position="294"/>
    </location>
</feature>
<keyword evidence="1" id="KW-0175">Coiled coil</keyword>
<evidence type="ECO:0000256" key="1">
    <source>
        <dbReference type="SAM" id="Coils"/>
    </source>
</evidence>
<proteinExistence type="predicted"/>
<feature type="chain" id="PRO_5005673454" evidence="3">
    <location>
        <begin position="22"/>
        <end position="598"/>
    </location>
</feature>
<feature type="coiled-coil region" evidence="1">
    <location>
        <begin position="330"/>
        <end position="365"/>
    </location>
</feature>
<feature type="compositionally biased region" description="Basic and acidic residues" evidence="2">
    <location>
        <begin position="487"/>
        <end position="502"/>
    </location>
</feature>
<protein>
    <submittedName>
        <fullName evidence="4">Uncharacterized protein</fullName>
    </submittedName>
</protein>
<dbReference type="Proteomes" id="UP000008782">
    <property type="component" value="Unassembled WGS sequence"/>
</dbReference>
<dbReference type="AlphaFoldDB" id="E3Q7I3"/>
<feature type="region of interest" description="Disordered" evidence="2">
    <location>
        <begin position="145"/>
        <end position="183"/>
    </location>
</feature>
<reference evidence="5" key="1">
    <citation type="journal article" date="2012" name="Nat. Genet.">
        <title>Lifestyle transitions in plant pathogenic Colletotrichum fungi deciphered by genome and transcriptome analyses.</title>
        <authorList>
            <person name="O'Connell R.J."/>
            <person name="Thon M.R."/>
            <person name="Hacquard S."/>
            <person name="Amyotte S.G."/>
            <person name="Kleemann J."/>
            <person name="Torres M.F."/>
            <person name="Damm U."/>
            <person name="Buiate E.A."/>
            <person name="Epstein L."/>
            <person name="Alkan N."/>
            <person name="Altmueller J."/>
            <person name="Alvarado-Balderrama L."/>
            <person name="Bauser C.A."/>
            <person name="Becker C."/>
            <person name="Birren B.W."/>
            <person name="Chen Z."/>
            <person name="Choi J."/>
            <person name="Crouch J.A."/>
            <person name="Duvick J.P."/>
            <person name="Farman M.A."/>
            <person name="Gan P."/>
            <person name="Heiman D."/>
            <person name="Henrissat B."/>
            <person name="Howard R.J."/>
            <person name="Kabbage M."/>
            <person name="Koch C."/>
            <person name="Kracher B."/>
            <person name="Kubo Y."/>
            <person name="Law A.D."/>
            <person name="Lebrun M.-H."/>
            <person name="Lee Y.-H."/>
            <person name="Miyara I."/>
            <person name="Moore N."/>
            <person name="Neumann U."/>
            <person name="Nordstroem K."/>
            <person name="Panaccione D.G."/>
            <person name="Panstruga R."/>
            <person name="Place M."/>
            <person name="Proctor R.H."/>
            <person name="Prusky D."/>
            <person name="Rech G."/>
            <person name="Reinhardt R."/>
            <person name="Rollins J.A."/>
            <person name="Rounsley S."/>
            <person name="Schardl C.L."/>
            <person name="Schwartz D.C."/>
            <person name="Shenoy N."/>
            <person name="Shirasu K."/>
            <person name="Sikhakolli U.R."/>
            <person name="Stueber K."/>
            <person name="Sukno S.A."/>
            <person name="Sweigard J.A."/>
            <person name="Takano Y."/>
            <person name="Takahara H."/>
            <person name="Trail F."/>
            <person name="van der Does H.C."/>
            <person name="Voll L.M."/>
            <person name="Will I."/>
            <person name="Young S."/>
            <person name="Zeng Q."/>
            <person name="Zhang J."/>
            <person name="Zhou S."/>
            <person name="Dickman M.B."/>
            <person name="Schulze-Lefert P."/>
            <person name="Ver Loren van Themaat E."/>
            <person name="Ma L.-J."/>
            <person name="Vaillancourt L.J."/>
        </authorList>
    </citation>
    <scope>NUCLEOTIDE SEQUENCE [LARGE SCALE GENOMIC DNA]</scope>
    <source>
        <strain evidence="5">M1.001 / M2 / FGSC 10212</strain>
    </source>
</reference>
<gene>
    <name evidence="4" type="ORF">GLRG_02641</name>
</gene>
<name>E3Q7I3_COLGM</name>
<keyword evidence="3" id="KW-0732">Signal</keyword>
<dbReference type="GeneID" id="24408006"/>
<organism evidence="5">
    <name type="scientific">Colletotrichum graminicola (strain M1.001 / M2 / FGSC 10212)</name>
    <name type="common">Maize anthracnose fungus</name>
    <name type="synonym">Glomerella graminicola</name>
    <dbReference type="NCBI Taxonomy" id="645133"/>
    <lineage>
        <taxon>Eukaryota</taxon>
        <taxon>Fungi</taxon>
        <taxon>Dikarya</taxon>
        <taxon>Ascomycota</taxon>
        <taxon>Pezizomycotina</taxon>
        <taxon>Sordariomycetes</taxon>
        <taxon>Hypocreomycetidae</taxon>
        <taxon>Glomerellales</taxon>
        <taxon>Glomerellaceae</taxon>
        <taxon>Colletotrichum</taxon>
        <taxon>Colletotrichum graminicola species complex</taxon>
    </lineage>
</organism>
<keyword evidence="5" id="KW-1185">Reference proteome</keyword>
<feature type="signal peptide" evidence="3">
    <location>
        <begin position="1"/>
        <end position="21"/>
    </location>
</feature>
<evidence type="ECO:0000256" key="3">
    <source>
        <dbReference type="SAM" id="SignalP"/>
    </source>
</evidence>
<evidence type="ECO:0000256" key="2">
    <source>
        <dbReference type="SAM" id="MobiDB-lite"/>
    </source>
</evidence>
<feature type="region of interest" description="Disordered" evidence="2">
    <location>
        <begin position="373"/>
        <end position="455"/>
    </location>
</feature>
<feature type="compositionally biased region" description="Low complexity" evidence="2">
    <location>
        <begin position="420"/>
        <end position="454"/>
    </location>
</feature>
<feature type="compositionally biased region" description="Low complexity" evidence="2">
    <location>
        <begin position="145"/>
        <end position="176"/>
    </location>
</feature>
<accession>E3Q7I3</accession>
<evidence type="ECO:0000313" key="4">
    <source>
        <dbReference type="EMBL" id="EFQ26821.1"/>
    </source>
</evidence>
<evidence type="ECO:0000313" key="5">
    <source>
        <dbReference type="Proteomes" id="UP000008782"/>
    </source>
</evidence>
<dbReference type="EMBL" id="GG697335">
    <property type="protein sequence ID" value="EFQ26821.1"/>
    <property type="molecule type" value="Genomic_DNA"/>
</dbReference>
<dbReference type="VEuPathDB" id="FungiDB:GLRG_02641"/>
<feature type="region of interest" description="Disordered" evidence="2">
    <location>
        <begin position="467"/>
        <end position="502"/>
    </location>
</feature>
<sequence>MRHVVFLTGLLAAVGPFLVGAQTQSGGDEPDVSPTIGTVKLEPSFVEWLRQQRKLKKVDVPPNLPALNSFTTVTTTGSGSPASTATRVILPKRDAQVTAAPTIGADKTRLALKEWFRTQTKKTISVEVARMKSLSKFKLLTAANATTAPTSTSSGSGSGSGFSAETPTASTTTTATRVNLPKRDAQVTVSTTFGAEPTKWGPKGWWDLQTRRTMSVEVAKMKSFAKLKLPTPVVVTTAPASSTGSGSSAETPTAETPTASAAPTSTGSGSGSSAKTPTAETPTASTAATSTGAPVQERAAGKGAGLLFFKCRSKKCENLCGSCDRHLKYLSREEEKAREEKLREQKAHEERLREVKLREEQLRKQTLPKETIQKRETPGQEAVSNEAPGHWRGKKCRQKWGPTKPCATTPTTPKKPKWPQKPMTTTTTTTSAATSSSSSATSSSSSASASASTSDYTPTYILNPYPTMPAAGLGSDPEVPPRPTEPVIKRSQAEPQLTRDNELRPIIPTLPRPILDVPPVPVTPQDSSCEPPAHKFLTLDDLPLPTHPLPDYYPNRDRPLHCIPSRPHMLLPGRHDDREGPVPGFRPAFGQTSADTQK</sequence>
<feature type="compositionally biased region" description="Low complexity" evidence="2">
    <location>
        <begin position="402"/>
        <end position="412"/>
    </location>
</feature>